<name>A0A179D4B9_9BACT</name>
<accession>A0A179D4B9</accession>
<evidence type="ECO:0000256" key="3">
    <source>
        <dbReference type="ARBA" id="ARBA00023054"/>
    </source>
</evidence>
<keyword evidence="3 5" id="KW-0175">Coiled coil</keyword>
<dbReference type="GO" id="GO:0007155">
    <property type="term" value="P:cell adhesion"/>
    <property type="evidence" value="ECO:0007669"/>
    <property type="project" value="InterPro"/>
</dbReference>
<keyword evidence="4 5" id="KW-0975">Bacterial flagellum</keyword>
<dbReference type="Pfam" id="PF07195">
    <property type="entry name" value="FliD_C"/>
    <property type="match status" value="1"/>
</dbReference>
<dbReference type="Pfam" id="PF02465">
    <property type="entry name" value="FliD_N"/>
    <property type="match status" value="1"/>
</dbReference>
<dbReference type="InterPro" id="IPR003481">
    <property type="entry name" value="FliD_N"/>
</dbReference>
<dbReference type="GO" id="GO:0009424">
    <property type="term" value="C:bacterial-type flagellum hook"/>
    <property type="evidence" value="ECO:0007669"/>
    <property type="project" value="UniProtKB-UniRule"/>
</dbReference>
<dbReference type="PANTHER" id="PTHR30288:SF0">
    <property type="entry name" value="FLAGELLAR HOOK-ASSOCIATED PROTEIN 2"/>
    <property type="match status" value="1"/>
</dbReference>
<comment type="similarity">
    <text evidence="1 5">Belongs to the FliD family.</text>
</comment>
<comment type="function">
    <text evidence="5">Required for morphogenesis and for the elongation of the flagellar filament by facilitating polymerization of the flagellin monomers at the tip of growing filament. Forms a capping structure, which prevents flagellin subunits (transported through the central channel of the flagellum) from leaking out without polymerization at the distal end.</text>
</comment>
<keyword evidence="9" id="KW-1185">Reference proteome</keyword>
<feature type="coiled-coil region" evidence="5">
    <location>
        <begin position="342"/>
        <end position="437"/>
    </location>
</feature>
<dbReference type="InterPro" id="IPR010809">
    <property type="entry name" value="FliD_C"/>
</dbReference>
<keyword evidence="5" id="KW-0964">Secreted</keyword>
<dbReference type="OrthoDB" id="9908at2"/>
<sequence>MAGEIYLSNLTGAFDSAGIVERIMQLKARPLEVLAQKEQILQVKKQSIDDLKSTVDSLETFFTDANIEELFKAKSGTSSNTDVVSVSVDQTAPDISFDVTVSQLAQKEIRVSSTGVSDLTTILSTATFTLRYNLTGTSYEEYTIDFGGGTLEDLVNAINSAQSRVEASVYFDGSTYKLLLSEADEGASTVETDTVGGTYAIEISSGALPTELGALDTNVIQEGKNAQLQVGTGSPVYSPTNTFENLISGVTLTAKAAGTAQISISEDYSQVSGFLNNFAQNYNQIIDKIREFTDLKTGIFLGENFVNSLESSLSNLLEPLIEKGLIEFDDTGHISINTENLNQLLETNAEEVKNTLSQLKTGYSQYLEIETNYLGSLSSQYEDQINRIEEEAQKIQEQLAREEARLRQEYGKLEVFMNEAQNTIQRLQDYIVTLSQMWGGNKK</sequence>
<evidence type="ECO:0000256" key="2">
    <source>
        <dbReference type="ARBA" id="ARBA00011255"/>
    </source>
</evidence>
<dbReference type="Proteomes" id="UP000078390">
    <property type="component" value="Unassembled WGS sequence"/>
</dbReference>
<evidence type="ECO:0000256" key="1">
    <source>
        <dbReference type="ARBA" id="ARBA00009764"/>
    </source>
</evidence>
<reference evidence="8 9" key="1">
    <citation type="submission" date="2016-04" db="EMBL/GenBank/DDBJ databases">
        <title>Genome analysis of Thermosulfurimonas dismutans, the first thermophilic sulfur-disproportionating bacterium of the phylum Thermodesulfobacteria.</title>
        <authorList>
            <person name="Mardanov A.V."/>
            <person name="Beletsky A.V."/>
            <person name="Kadnikov V.V."/>
            <person name="Slobodkin A.I."/>
            <person name="Ravin N.V."/>
        </authorList>
    </citation>
    <scope>NUCLEOTIDE SEQUENCE [LARGE SCALE GENOMIC DNA]</scope>
    <source>
        <strain evidence="8 9">S95</strain>
    </source>
</reference>
<evidence type="ECO:0000256" key="4">
    <source>
        <dbReference type="ARBA" id="ARBA00023143"/>
    </source>
</evidence>
<proteinExistence type="inferred from homology"/>
<feature type="domain" description="Flagellar hook-associated protein 2 C-terminal" evidence="7">
    <location>
        <begin position="223"/>
        <end position="421"/>
    </location>
</feature>
<dbReference type="GO" id="GO:0009421">
    <property type="term" value="C:bacterial-type flagellum filament cap"/>
    <property type="evidence" value="ECO:0007669"/>
    <property type="project" value="InterPro"/>
</dbReference>
<evidence type="ECO:0000259" key="6">
    <source>
        <dbReference type="Pfam" id="PF02465"/>
    </source>
</evidence>
<feature type="domain" description="Flagellar hook-associated protein 2 N-terminal" evidence="6">
    <location>
        <begin position="14"/>
        <end position="107"/>
    </location>
</feature>
<dbReference type="InterPro" id="IPR040026">
    <property type="entry name" value="FliD"/>
</dbReference>
<evidence type="ECO:0000313" key="9">
    <source>
        <dbReference type="Proteomes" id="UP000078390"/>
    </source>
</evidence>
<gene>
    <name evidence="8" type="ORF">TDIS_1377</name>
</gene>
<dbReference type="EMBL" id="LWLG01000010">
    <property type="protein sequence ID" value="OAQ20468.1"/>
    <property type="molecule type" value="Genomic_DNA"/>
</dbReference>
<dbReference type="GO" id="GO:0005576">
    <property type="term" value="C:extracellular region"/>
    <property type="evidence" value="ECO:0007669"/>
    <property type="project" value="UniProtKB-SubCell"/>
</dbReference>
<organism evidence="8 9">
    <name type="scientific">Thermosulfurimonas dismutans</name>
    <dbReference type="NCBI Taxonomy" id="999894"/>
    <lineage>
        <taxon>Bacteria</taxon>
        <taxon>Pseudomonadati</taxon>
        <taxon>Thermodesulfobacteriota</taxon>
        <taxon>Thermodesulfobacteria</taxon>
        <taxon>Thermodesulfobacteriales</taxon>
        <taxon>Thermodesulfobacteriaceae</taxon>
        <taxon>Thermosulfurimonas</taxon>
    </lineage>
</organism>
<dbReference type="PANTHER" id="PTHR30288">
    <property type="entry name" value="FLAGELLAR CAP/ASSEMBLY PROTEIN FLID"/>
    <property type="match status" value="1"/>
</dbReference>
<dbReference type="GO" id="GO:0071973">
    <property type="term" value="P:bacterial-type flagellum-dependent cell motility"/>
    <property type="evidence" value="ECO:0007669"/>
    <property type="project" value="TreeGrafter"/>
</dbReference>
<dbReference type="RefSeq" id="WP_068670663.1">
    <property type="nucleotide sequence ID" value="NZ_LWLG01000010.1"/>
</dbReference>
<evidence type="ECO:0000313" key="8">
    <source>
        <dbReference type="EMBL" id="OAQ20468.1"/>
    </source>
</evidence>
<comment type="caution">
    <text evidence="8">The sequence shown here is derived from an EMBL/GenBank/DDBJ whole genome shotgun (WGS) entry which is preliminary data.</text>
</comment>
<protein>
    <recommendedName>
        <fullName evidence="5">Flagellar hook-associated protein 2</fullName>
        <shortName evidence="5">HAP2</shortName>
    </recommendedName>
    <alternativeName>
        <fullName evidence="5">Flagellar cap protein</fullName>
    </alternativeName>
</protein>
<dbReference type="AlphaFoldDB" id="A0A179D4B9"/>
<comment type="subunit">
    <text evidence="2 5">Homopentamer.</text>
</comment>
<evidence type="ECO:0000259" key="7">
    <source>
        <dbReference type="Pfam" id="PF07195"/>
    </source>
</evidence>
<evidence type="ECO:0000256" key="5">
    <source>
        <dbReference type="RuleBase" id="RU362066"/>
    </source>
</evidence>
<dbReference type="STRING" id="999894.TDIS_1377"/>
<comment type="subcellular location">
    <subcellularLocation>
        <location evidence="5">Secreted</location>
    </subcellularLocation>
    <subcellularLocation>
        <location evidence="5">Bacterial flagellum</location>
    </subcellularLocation>
</comment>